<feature type="compositionally biased region" description="Basic residues" evidence="1">
    <location>
        <begin position="460"/>
        <end position="472"/>
    </location>
</feature>
<name>A0A835XQX6_9CHLO</name>
<accession>A0A835XQX6</accession>
<dbReference type="Proteomes" id="UP000612055">
    <property type="component" value="Unassembled WGS sequence"/>
</dbReference>
<dbReference type="OrthoDB" id="546335at2759"/>
<feature type="region of interest" description="Disordered" evidence="1">
    <location>
        <begin position="24"/>
        <end position="49"/>
    </location>
</feature>
<gene>
    <name evidence="2" type="ORF">HYH03_013387</name>
</gene>
<dbReference type="EMBL" id="JAEHOE010000088">
    <property type="protein sequence ID" value="KAG2488084.1"/>
    <property type="molecule type" value="Genomic_DNA"/>
</dbReference>
<sequence>MPRQKAVFCLPASAEPLCARLAGTSTPTTRSASASASATTPLPAATAAAPTAPAAPALWPMLPQPRSPGLNGSQWAAEDDRNAARVANFVAHYMALGAAGVLLYGDSYTREALSRHPALRRHAGSLLLVPWRGRERAAYNHDYTLMSSHALLGLSGCGTGVQLLMVDIDEFLYSVHGHGWPAMHECLARAAAPSLQQQQPHGAHATTSEGGAAISEDLTDAAGTAGGGAAAAAGVGVVEEGQAGVESGKKGQPQAPPAQPQLSIYGHAVPVRPGPLGLYSIFRVDITSSRVTPEDEAARWAVAARSKAMHPLLAYDRIALDAHGPNRNKVLAVPASRLVKFFVHEAWPLHGAFVAGSPSCAFILHVVNYWAPRILRNDTRRYEPFQLRLPYYRRQAGATGGTLARASAGGVKLQAEVDGSQRQWCQSEDGLTKGGKVKGTSEAGAQSGSRYPLCRGQGWRQRRGQTRTWGKK</sequence>
<evidence type="ECO:0008006" key="4">
    <source>
        <dbReference type="Google" id="ProtNLM"/>
    </source>
</evidence>
<evidence type="ECO:0000313" key="2">
    <source>
        <dbReference type="EMBL" id="KAG2488084.1"/>
    </source>
</evidence>
<protein>
    <recommendedName>
        <fullName evidence="4">Glycosyltransferase family 92 protein</fullName>
    </recommendedName>
</protein>
<evidence type="ECO:0000256" key="1">
    <source>
        <dbReference type="SAM" id="MobiDB-lite"/>
    </source>
</evidence>
<feature type="region of interest" description="Disordered" evidence="1">
    <location>
        <begin position="424"/>
        <end position="472"/>
    </location>
</feature>
<organism evidence="2 3">
    <name type="scientific">Edaphochlamys debaryana</name>
    <dbReference type="NCBI Taxonomy" id="47281"/>
    <lineage>
        <taxon>Eukaryota</taxon>
        <taxon>Viridiplantae</taxon>
        <taxon>Chlorophyta</taxon>
        <taxon>core chlorophytes</taxon>
        <taxon>Chlorophyceae</taxon>
        <taxon>CS clade</taxon>
        <taxon>Chlamydomonadales</taxon>
        <taxon>Chlamydomonadales incertae sedis</taxon>
        <taxon>Edaphochlamys</taxon>
    </lineage>
</organism>
<evidence type="ECO:0000313" key="3">
    <source>
        <dbReference type="Proteomes" id="UP000612055"/>
    </source>
</evidence>
<keyword evidence="3" id="KW-1185">Reference proteome</keyword>
<dbReference type="AlphaFoldDB" id="A0A835XQX6"/>
<reference evidence="2" key="1">
    <citation type="journal article" date="2020" name="bioRxiv">
        <title>Comparative genomics of Chlamydomonas.</title>
        <authorList>
            <person name="Craig R.J."/>
            <person name="Hasan A.R."/>
            <person name="Ness R.W."/>
            <person name="Keightley P.D."/>
        </authorList>
    </citation>
    <scope>NUCLEOTIDE SEQUENCE</scope>
    <source>
        <strain evidence="2">CCAP 11/70</strain>
    </source>
</reference>
<comment type="caution">
    <text evidence="2">The sequence shown here is derived from an EMBL/GenBank/DDBJ whole genome shotgun (WGS) entry which is preliminary data.</text>
</comment>
<proteinExistence type="predicted"/>